<accession>A0ABT5UCI9</accession>
<sequence>MWKSIIFIAAVTFSIAGQAGDDDDYCECWGVICECGMSSAK</sequence>
<gene>
    <name evidence="1" type="ORF">ORQ98_17290</name>
</gene>
<comment type="caution">
    <text evidence="1">The sequence shown here is derived from an EMBL/GenBank/DDBJ whole genome shotgun (WGS) entry which is preliminary data.</text>
</comment>
<organism evidence="1 2">
    <name type="scientific">Spartinivicinus poritis</name>
    <dbReference type="NCBI Taxonomy" id="2994640"/>
    <lineage>
        <taxon>Bacteria</taxon>
        <taxon>Pseudomonadati</taxon>
        <taxon>Pseudomonadota</taxon>
        <taxon>Gammaproteobacteria</taxon>
        <taxon>Oceanospirillales</taxon>
        <taxon>Zooshikellaceae</taxon>
        <taxon>Spartinivicinus</taxon>
    </lineage>
</organism>
<proteinExistence type="predicted"/>
<reference evidence="1 2" key="1">
    <citation type="submission" date="2022-11" db="EMBL/GenBank/DDBJ databases">
        <title>Spartinivicinus poritis sp. nov., isolated from scleractinian coral Porites lutea.</title>
        <authorList>
            <person name="Zhang G."/>
            <person name="Cai L."/>
            <person name="Wei Q."/>
        </authorList>
    </citation>
    <scope>NUCLEOTIDE SEQUENCE [LARGE SCALE GENOMIC DNA]</scope>
    <source>
        <strain evidence="1 2">A2-2</strain>
    </source>
</reference>
<name>A0ABT5UCI9_9GAMM</name>
<protein>
    <submittedName>
        <fullName evidence="1">Uncharacterized protein</fullName>
    </submittedName>
</protein>
<dbReference type="RefSeq" id="WP_274690046.1">
    <property type="nucleotide sequence ID" value="NZ_JAPMOU010000023.1"/>
</dbReference>
<dbReference type="EMBL" id="JAPMOU010000023">
    <property type="protein sequence ID" value="MDE1463711.1"/>
    <property type="molecule type" value="Genomic_DNA"/>
</dbReference>
<dbReference type="Proteomes" id="UP001528823">
    <property type="component" value="Unassembled WGS sequence"/>
</dbReference>
<evidence type="ECO:0000313" key="2">
    <source>
        <dbReference type="Proteomes" id="UP001528823"/>
    </source>
</evidence>
<evidence type="ECO:0000313" key="1">
    <source>
        <dbReference type="EMBL" id="MDE1463711.1"/>
    </source>
</evidence>
<keyword evidence="2" id="KW-1185">Reference proteome</keyword>